<dbReference type="InterPro" id="IPR013249">
    <property type="entry name" value="RNA_pol_sigma70_r4_t2"/>
</dbReference>
<dbReference type="InterPro" id="IPR039425">
    <property type="entry name" value="RNA_pol_sigma-70-like"/>
</dbReference>
<feature type="region of interest" description="Disordered" evidence="5">
    <location>
        <begin position="44"/>
        <end position="108"/>
    </location>
</feature>
<feature type="compositionally biased region" description="Low complexity" evidence="5">
    <location>
        <begin position="85"/>
        <end position="94"/>
    </location>
</feature>
<evidence type="ECO:0000313" key="8">
    <source>
        <dbReference type="EMBL" id="NMH80110.1"/>
    </source>
</evidence>
<dbReference type="Pfam" id="PF04542">
    <property type="entry name" value="Sigma70_r2"/>
    <property type="match status" value="1"/>
</dbReference>
<accession>A0ABX1RL52</accession>
<feature type="domain" description="RNA polymerase sigma factor 70 region 4 type 2" evidence="7">
    <location>
        <begin position="279"/>
        <end position="330"/>
    </location>
</feature>
<evidence type="ECO:0000256" key="2">
    <source>
        <dbReference type="ARBA" id="ARBA00023015"/>
    </source>
</evidence>
<dbReference type="PANTHER" id="PTHR43133">
    <property type="entry name" value="RNA POLYMERASE ECF-TYPE SIGMA FACTO"/>
    <property type="match status" value="1"/>
</dbReference>
<dbReference type="InterPro" id="IPR013325">
    <property type="entry name" value="RNA_pol_sigma_r2"/>
</dbReference>
<dbReference type="Proteomes" id="UP001296706">
    <property type="component" value="Unassembled WGS sequence"/>
</dbReference>
<dbReference type="EMBL" id="JAAXKY010000089">
    <property type="protein sequence ID" value="NMH80110.1"/>
    <property type="molecule type" value="Genomic_DNA"/>
</dbReference>
<feature type="region of interest" description="Disordered" evidence="5">
    <location>
        <begin position="127"/>
        <end position="157"/>
    </location>
</feature>
<dbReference type="InterPro" id="IPR014284">
    <property type="entry name" value="RNA_pol_sigma-70_dom"/>
</dbReference>
<dbReference type="Gene3D" id="1.10.1740.10">
    <property type="match status" value="1"/>
</dbReference>
<evidence type="ECO:0000256" key="5">
    <source>
        <dbReference type="SAM" id="MobiDB-lite"/>
    </source>
</evidence>
<dbReference type="SUPFAM" id="SSF88946">
    <property type="entry name" value="Sigma2 domain of RNA polymerase sigma factors"/>
    <property type="match status" value="1"/>
</dbReference>
<feature type="region of interest" description="Disordered" evidence="5">
    <location>
        <begin position="248"/>
        <end position="270"/>
    </location>
</feature>
<dbReference type="SUPFAM" id="SSF88659">
    <property type="entry name" value="Sigma3 and sigma4 domains of RNA polymerase sigma factors"/>
    <property type="match status" value="1"/>
</dbReference>
<dbReference type="InterPro" id="IPR007627">
    <property type="entry name" value="RNA_pol_sigma70_r2"/>
</dbReference>
<feature type="region of interest" description="Disordered" evidence="5">
    <location>
        <begin position="13"/>
        <end position="32"/>
    </location>
</feature>
<feature type="compositionally biased region" description="Basic residues" evidence="5">
    <location>
        <begin position="14"/>
        <end position="29"/>
    </location>
</feature>
<comment type="caution">
    <text evidence="8">The sequence shown here is derived from an EMBL/GenBank/DDBJ whole genome shotgun (WGS) entry which is preliminary data.</text>
</comment>
<reference evidence="8 9" key="1">
    <citation type="submission" date="2020-04" db="EMBL/GenBank/DDBJ databases">
        <authorList>
            <person name="Klaysubun C."/>
            <person name="Duangmal K."/>
            <person name="Lipun K."/>
        </authorList>
    </citation>
    <scope>NUCLEOTIDE SEQUENCE [LARGE SCALE GENOMIC DNA]</scope>
    <source>
        <strain evidence="8 9">JCM 11839</strain>
    </source>
</reference>
<evidence type="ECO:0000256" key="4">
    <source>
        <dbReference type="ARBA" id="ARBA00023163"/>
    </source>
</evidence>
<keyword evidence="3" id="KW-0731">Sigma factor</keyword>
<sequence length="357" mass="38385">MWWSSARCAARRSSPARRRCSRRRSHHGWRPTLGRTCVDRGTVSSGVGVTTTPPGLVQAGRTTVRPRLVRHRRRGQLTDAASTAGDPSGSPDGPRGLRETTGRTGYSELVLNRTPFRCEEADVRIPLVADAPDTREGSSLPNRRGGGSPTTGEPDVPDGDLVLSVANGVESGLAGLYDRYGRRAYSLARRICADDGLAEDVVQEAFLAFWRDPHRFDPARGSFGTWILTLVHHKSVDAVRRESAIRRRTVPAAEEGQEWSAPPAPGADHGALRSVEAGQVRTALGGLPTDQRQALALAYFGGYTQREVAAMTGVPLGTVKSRMFSGMQRLRGVLAPLLDGGSDTTRTDNAGTTGDAR</sequence>
<dbReference type="InterPro" id="IPR013324">
    <property type="entry name" value="RNA_pol_sigma_r3/r4-like"/>
</dbReference>
<feature type="domain" description="RNA polymerase sigma-70 region 2" evidence="6">
    <location>
        <begin position="176"/>
        <end position="243"/>
    </location>
</feature>
<keyword evidence="2" id="KW-0805">Transcription regulation</keyword>
<dbReference type="CDD" id="cd06171">
    <property type="entry name" value="Sigma70_r4"/>
    <property type="match status" value="1"/>
</dbReference>
<organism evidence="8 9">
    <name type="scientific">Pseudonocardia xinjiangensis</name>
    <dbReference type="NCBI Taxonomy" id="75289"/>
    <lineage>
        <taxon>Bacteria</taxon>
        <taxon>Bacillati</taxon>
        <taxon>Actinomycetota</taxon>
        <taxon>Actinomycetes</taxon>
        <taxon>Pseudonocardiales</taxon>
        <taxon>Pseudonocardiaceae</taxon>
        <taxon>Pseudonocardia</taxon>
    </lineage>
</organism>
<evidence type="ECO:0000259" key="7">
    <source>
        <dbReference type="Pfam" id="PF08281"/>
    </source>
</evidence>
<evidence type="ECO:0000256" key="3">
    <source>
        <dbReference type="ARBA" id="ARBA00023082"/>
    </source>
</evidence>
<keyword evidence="4" id="KW-0804">Transcription</keyword>
<keyword evidence="9" id="KW-1185">Reference proteome</keyword>
<name>A0ABX1RL52_9PSEU</name>
<evidence type="ECO:0000256" key="1">
    <source>
        <dbReference type="ARBA" id="ARBA00010641"/>
    </source>
</evidence>
<dbReference type="NCBIfam" id="TIGR02937">
    <property type="entry name" value="sigma70-ECF"/>
    <property type="match status" value="1"/>
</dbReference>
<gene>
    <name evidence="8" type="ORF">HF577_23855</name>
</gene>
<feature type="compositionally biased region" description="Low complexity" evidence="5">
    <location>
        <begin position="44"/>
        <end position="66"/>
    </location>
</feature>
<proteinExistence type="inferred from homology"/>
<feature type="compositionally biased region" description="Polar residues" evidence="5">
    <location>
        <begin position="342"/>
        <end position="357"/>
    </location>
</feature>
<protein>
    <submittedName>
        <fullName evidence="8">Sigma-70 family RNA polymerase sigma factor</fullName>
    </submittedName>
</protein>
<feature type="region of interest" description="Disordered" evidence="5">
    <location>
        <begin position="337"/>
        <end position="357"/>
    </location>
</feature>
<dbReference type="InterPro" id="IPR036388">
    <property type="entry name" value="WH-like_DNA-bd_sf"/>
</dbReference>
<dbReference type="PANTHER" id="PTHR43133:SF62">
    <property type="entry name" value="RNA POLYMERASE SIGMA FACTOR SIGZ"/>
    <property type="match status" value="1"/>
</dbReference>
<dbReference type="Pfam" id="PF08281">
    <property type="entry name" value="Sigma70_r4_2"/>
    <property type="match status" value="1"/>
</dbReference>
<evidence type="ECO:0000313" key="9">
    <source>
        <dbReference type="Proteomes" id="UP001296706"/>
    </source>
</evidence>
<dbReference type="Gene3D" id="1.10.10.10">
    <property type="entry name" value="Winged helix-like DNA-binding domain superfamily/Winged helix DNA-binding domain"/>
    <property type="match status" value="1"/>
</dbReference>
<evidence type="ECO:0000259" key="6">
    <source>
        <dbReference type="Pfam" id="PF04542"/>
    </source>
</evidence>
<comment type="similarity">
    <text evidence="1">Belongs to the sigma-70 factor family. ECF subfamily.</text>
</comment>